<reference evidence="2" key="1">
    <citation type="journal article" date="2020" name="Stud. Mycol.">
        <title>101 Dothideomycetes genomes: a test case for predicting lifestyles and emergence of pathogens.</title>
        <authorList>
            <person name="Haridas S."/>
            <person name="Albert R."/>
            <person name="Binder M."/>
            <person name="Bloem J."/>
            <person name="Labutti K."/>
            <person name="Salamov A."/>
            <person name="Andreopoulos B."/>
            <person name="Baker S."/>
            <person name="Barry K."/>
            <person name="Bills G."/>
            <person name="Bluhm B."/>
            <person name="Cannon C."/>
            <person name="Castanera R."/>
            <person name="Culley D."/>
            <person name="Daum C."/>
            <person name="Ezra D."/>
            <person name="Gonzalez J."/>
            <person name="Henrissat B."/>
            <person name="Kuo A."/>
            <person name="Liang C."/>
            <person name="Lipzen A."/>
            <person name="Lutzoni F."/>
            <person name="Magnuson J."/>
            <person name="Mondo S."/>
            <person name="Nolan M."/>
            <person name="Ohm R."/>
            <person name="Pangilinan J."/>
            <person name="Park H.-J."/>
            <person name="Ramirez L."/>
            <person name="Alfaro M."/>
            <person name="Sun H."/>
            <person name="Tritt A."/>
            <person name="Yoshinaga Y."/>
            <person name="Zwiers L.-H."/>
            <person name="Turgeon B."/>
            <person name="Goodwin S."/>
            <person name="Spatafora J."/>
            <person name="Crous P."/>
            <person name="Grigoriev I."/>
        </authorList>
    </citation>
    <scope>NUCLEOTIDE SEQUENCE</scope>
    <source>
        <strain evidence="2">CBS 279.74</strain>
    </source>
</reference>
<gene>
    <name evidence="2" type="ORF">K504DRAFT_22461</name>
</gene>
<feature type="compositionally biased region" description="Polar residues" evidence="1">
    <location>
        <begin position="471"/>
        <end position="480"/>
    </location>
</feature>
<feature type="region of interest" description="Disordered" evidence="1">
    <location>
        <begin position="201"/>
        <end position="227"/>
    </location>
</feature>
<evidence type="ECO:0000256" key="1">
    <source>
        <dbReference type="SAM" id="MobiDB-lite"/>
    </source>
</evidence>
<dbReference type="AlphaFoldDB" id="A0A6G1KQQ7"/>
<proteinExistence type="predicted"/>
<feature type="region of interest" description="Disordered" evidence="1">
    <location>
        <begin position="290"/>
        <end position="310"/>
    </location>
</feature>
<evidence type="ECO:0000313" key="2">
    <source>
        <dbReference type="EMBL" id="KAF2715226.1"/>
    </source>
</evidence>
<organism evidence="2 3">
    <name type="scientific">Pleomassaria siparia CBS 279.74</name>
    <dbReference type="NCBI Taxonomy" id="1314801"/>
    <lineage>
        <taxon>Eukaryota</taxon>
        <taxon>Fungi</taxon>
        <taxon>Dikarya</taxon>
        <taxon>Ascomycota</taxon>
        <taxon>Pezizomycotina</taxon>
        <taxon>Dothideomycetes</taxon>
        <taxon>Pleosporomycetidae</taxon>
        <taxon>Pleosporales</taxon>
        <taxon>Pleomassariaceae</taxon>
        <taxon>Pleomassaria</taxon>
    </lineage>
</organism>
<dbReference type="OrthoDB" id="3903267at2759"/>
<sequence length="592" mass="65040">MSPKPTSSKARAKDKAIAKHKGNTKSGSSSPLDIPTIQSRSMNGFTSFDSNYMPAYGDFDFEHDVFHNSGHTSPTMSGIPAFIKKETHYNGSDSESEDGEYQDVSATPTLKTRKNGTPRKARKARKKLLKWDDYDWKKGMLAIVWACGEAGLDIPFRQAAQQVDDGCTAGAFQQAILKLREKMNADGAQMPVLKMAWTRNKVSSSTNTEQSTFKRNTLPRRKPTSMAGTQVNMVRLKQPFIEKVNPRPFSSDDQIKPDAYSHGMVSTGVGNDGTDDIDAESHLHTTLDMRPQDPVFTSTTRPLKSESPCPKPGLAQPLADKLEHMVGSAEQSEPQGIWEVGPINSPERGFEPQRPQFWWALPMSPYPMSPESHDRYFNQIGPVTNNFGKSSAPGYSLPSAHGYHHTGDFVDLQAASDLQKQPNDRAWVEESHKAHQDSCSYTAHDGNGYFDPGESASLVSDSLHQIGMDEPNQSPSSPSSLGERVYTPPASQEMSSPLAHSDNGQGGLAMNQGLSYQDQFGWNVNEQITGFSDGDDLLTGTGSWAHAPIGHASSFHHQQSASYPDIFFGESEYEHSAYMHGLGQLDSSRLCQ</sequence>
<feature type="compositionally biased region" description="Polar residues" evidence="1">
    <location>
        <begin position="24"/>
        <end position="40"/>
    </location>
</feature>
<feature type="region of interest" description="Disordered" evidence="1">
    <location>
        <begin position="1"/>
        <end position="40"/>
    </location>
</feature>
<keyword evidence="3" id="KW-1185">Reference proteome</keyword>
<feature type="region of interest" description="Disordered" evidence="1">
    <location>
        <begin position="89"/>
        <end position="123"/>
    </location>
</feature>
<accession>A0A6G1KQQ7</accession>
<feature type="compositionally biased region" description="Polar residues" evidence="1">
    <location>
        <begin position="201"/>
        <end position="215"/>
    </location>
</feature>
<feature type="compositionally biased region" description="Basic residues" evidence="1">
    <location>
        <begin position="111"/>
        <end position="123"/>
    </location>
</feature>
<feature type="region of interest" description="Disordered" evidence="1">
    <location>
        <begin position="466"/>
        <end position="502"/>
    </location>
</feature>
<dbReference type="EMBL" id="MU005764">
    <property type="protein sequence ID" value="KAF2715226.1"/>
    <property type="molecule type" value="Genomic_DNA"/>
</dbReference>
<name>A0A6G1KQQ7_9PLEO</name>
<protein>
    <submittedName>
        <fullName evidence="2">Uncharacterized protein</fullName>
    </submittedName>
</protein>
<evidence type="ECO:0000313" key="3">
    <source>
        <dbReference type="Proteomes" id="UP000799428"/>
    </source>
</evidence>
<dbReference type="Proteomes" id="UP000799428">
    <property type="component" value="Unassembled WGS sequence"/>
</dbReference>